<organism evidence="1">
    <name type="scientific">Desulfofervidus auxilii</name>
    <dbReference type="NCBI Taxonomy" id="1621989"/>
    <lineage>
        <taxon>Bacteria</taxon>
        <taxon>Pseudomonadati</taxon>
        <taxon>Thermodesulfobacteriota</taxon>
        <taxon>Candidatus Desulfofervidia</taxon>
        <taxon>Candidatus Desulfofervidales</taxon>
        <taxon>Candidatus Desulfofervidaceae</taxon>
        <taxon>Candidatus Desulfofervidus</taxon>
    </lineage>
</organism>
<accession>A0A7C0YB79</accession>
<protein>
    <submittedName>
        <fullName evidence="1">Uncharacterized protein</fullName>
    </submittedName>
</protein>
<gene>
    <name evidence="1" type="ORF">ENG63_09590</name>
</gene>
<proteinExistence type="predicted"/>
<evidence type="ECO:0000313" key="1">
    <source>
        <dbReference type="EMBL" id="HDD45092.1"/>
    </source>
</evidence>
<comment type="caution">
    <text evidence="1">The sequence shown here is derived from an EMBL/GenBank/DDBJ whole genome shotgun (WGS) entry which is preliminary data.</text>
</comment>
<name>A0A7C0YB79_DESA2</name>
<dbReference type="AlphaFoldDB" id="A0A7C0YB79"/>
<reference evidence="1" key="1">
    <citation type="journal article" date="2020" name="mSystems">
        <title>Genome- and Community-Level Interaction Insights into Carbon Utilization and Element Cycling Functions of Hydrothermarchaeota in Hydrothermal Sediment.</title>
        <authorList>
            <person name="Zhou Z."/>
            <person name="Liu Y."/>
            <person name="Xu W."/>
            <person name="Pan J."/>
            <person name="Luo Z.H."/>
            <person name="Li M."/>
        </authorList>
    </citation>
    <scope>NUCLEOTIDE SEQUENCE [LARGE SCALE GENOMIC DNA]</scope>
    <source>
        <strain evidence="1">HyVt-233</strain>
    </source>
</reference>
<sequence length="468" mass="55355">MNFPLDGRVVIIDDKFHEALPLIRVLSQKRVATTFFSGRVEELPSKPFEDVRMVFLDIVLEGLESADDKTKVSTLVNVIKRIISKKNGPFILAIWTKHPEMAEKIQKVLKNEGYYIIVANLEKDKFFRRKEKDDRDEYFEYIFEESKLNELKKKLKEQLGPVDIFKVLINWENLIHDAASKTINEVSRFTKYDDNWNNEMKKIFYNLAKAWAGRTIEDKENTDKIRSALYSFHQLFSDVFERELQRIEIEDIPLKEEDIGDDEVRGKINFRILMDSNNEEKIYPGNVYKGGNNIKQLIYDSIDRDSLISDFARSKKMNKQDILDENNKIKEEYNNDFKKFFKEIREKLKGISIPVVVEVSPICDYAQRKLKKNRYVEGFLCPSIIEVNEIPIKINEKLKRNALFLYVTPIIQYEENQYVLILDFRYFGSANDDFFKDKSFLFRIRKELLSDIQIKLSHHINRTGVLFL</sequence>
<dbReference type="Proteomes" id="UP000886289">
    <property type="component" value="Unassembled WGS sequence"/>
</dbReference>
<dbReference type="EMBL" id="DRBS01000355">
    <property type="protein sequence ID" value="HDD45092.1"/>
    <property type="molecule type" value="Genomic_DNA"/>
</dbReference>